<keyword evidence="7" id="KW-1185">Reference proteome</keyword>
<evidence type="ECO:0000313" key="6">
    <source>
        <dbReference type="EMBL" id="SDM74138.1"/>
    </source>
</evidence>
<evidence type="ECO:0000259" key="5">
    <source>
        <dbReference type="PROSITE" id="PS50949"/>
    </source>
</evidence>
<dbReference type="SMART" id="SM00895">
    <property type="entry name" value="FCD"/>
    <property type="match status" value="1"/>
</dbReference>
<dbReference type="Gene3D" id="1.10.10.10">
    <property type="entry name" value="Winged helix-like DNA-binding domain superfamily/Winged helix DNA-binding domain"/>
    <property type="match status" value="1"/>
</dbReference>
<sequence length="244" mass="26693">MRMRDGTSLQERIIALIHERGLAPGSPMPTEVQLMDLLGASRNSVREAVRALQALGIVEIRHGHGTFVGHASLDVLTPSLAFRVRSGPGGGIRALEDLVEVRELLETGLIGQVAQSTSAPRLAALDALVNGMDRDREADRAFHALLYELCGNELVLQLIGLFWDVYHEVEPTLGPPEERSAEIVVNHRRIVAALRARDAEAAREAMQLHFRDVKARIARAEARPVPAADPTRPADHTRSRQADG</sequence>
<dbReference type="CDD" id="cd07377">
    <property type="entry name" value="WHTH_GntR"/>
    <property type="match status" value="1"/>
</dbReference>
<dbReference type="SUPFAM" id="SSF46785">
    <property type="entry name" value="Winged helix' DNA-binding domain"/>
    <property type="match status" value="1"/>
</dbReference>
<dbReference type="PANTHER" id="PTHR43537:SF5">
    <property type="entry name" value="UXU OPERON TRANSCRIPTIONAL REGULATOR"/>
    <property type="match status" value="1"/>
</dbReference>
<dbReference type="STRING" id="633440.SAMN05421869_1547"/>
<evidence type="ECO:0000256" key="3">
    <source>
        <dbReference type="ARBA" id="ARBA00023163"/>
    </source>
</evidence>
<dbReference type="PROSITE" id="PS50949">
    <property type="entry name" value="HTH_GNTR"/>
    <property type="match status" value="1"/>
</dbReference>
<evidence type="ECO:0000256" key="1">
    <source>
        <dbReference type="ARBA" id="ARBA00023015"/>
    </source>
</evidence>
<dbReference type="InterPro" id="IPR011711">
    <property type="entry name" value="GntR_C"/>
</dbReference>
<dbReference type="Proteomes" id="UP000199202">
    <property type="component" value="Unassembled WGS sequence"/>
</dbReference>
<dbReference type="GO" id="GO:0003677">
    <property type="term" value="F:DNA binding"/>
    <property type="evidence" value="ECO:0007669"/>
    <property type="project" value="UniProtKB-KW"/>
</dbReference>
<dbReference type="OrthoDB" id="7989071at2"/>
<dbReference type="AlphaFoldDB" id="A0A1G9VPJ1"/>
<dbReference type="InterPro" id="IPR036390">
    <property type="entry name" value="WH_DNA-bd_sf"/>
</dbReference>
<dbReference type="EMBL" id="FNDJ01000054">
    <property type="protein sequence ID" value="SDM74138.1"/>
    <property type="molecule type" value="Genomic_DNA"/>
</dbReference>
<dbReference type="Pfam" id="PF00392">
    <property type="entry name" value="GntR"/>
    <property type="match status" value="1"/>
</dbReference>
<keyword evidence="3" id="KW-0804">Transcription</keyword>
<dbReference type="RefSeq" id="WP_090947249.1">
    <property type="nucleotide sequence ID" value="NZ_FNDJ01000054.1"/>
</dbReference>
<organism evidence="6 7">
    <name type="scientific">Nonomuraea jiangxiensis</name>
    <dbReference type="NCBI Taxonomy" id="633440"/>
    <lineage>
        <taxon>Bacteria</taxon>
        <taxon>Bacillati</taxon>
        <taxon>Actinomycetota</taxon>
        <taxon>Actinomycetes</taxon>
        <taxon>Streptosporangiales</taxon>
        <taxon>Streptosporangiaceae</taxon>
        <taxon>Nonomuraea</taxon>
    </lineage>
</organism>
<evidence type="ECO:0000313" key="7">
    <source>
        <dbReference type="Proteomes" id="UP000199202"/>
    </source>
</evidence>
<keyword evidence="1" id="KW-0805">Transcription regulation</keyword>
<feature type="compositionally biased region" description="Basic and acidic residues" evidence="4">
    <location>
        <begin position="232"/>
        <end position="244"/>
    </location>
</feature>
<dbReference type="PRINTS" id="PR00035">
    <property type="entry name" value="HTHGNTR"/>
</dbReference>
<dbReference type="Gene3D" id="1.20.120.530">
    <property type="entry name" value="GntR ligand-binding domain-like"/>
    <property type="match status" value="1"/>
</dbReference>
<accession>A0A1G9VPJ1</accession>
<keyword evidence="2 6" id="KW-0238">DNA-binding</keyword>
<dbReference type="InterPro" id="IPR000524">
    <property type="entry name" value="Tscrpt_reg_HTH_GntR"/>
</dbReference>
<dbReference type="SMART" id="SM00345">
    <property type="entry name" value="HTH_GNTR"/>
    <property type="match status" value="1"/>
</dbReference>
<proteinExistence type="predicted"/>
<dbReference type="GO" id="GO:0003700">
    <property type="term" value="F:DNA-binding transcription factor activity"/>
    <property type="evidence" value="ECO:0007669"/>
    <property type="project" value="InterPro"/>
</dbReference>
<reference evidence="6 7" key="1">
    <citation type="submission" date="2016-10" db="EMBL/GenBank/DDBJ databases">
        <authorList>
            <person name="de Groot N.N."/>
        </authorList>
    </citation>
    <scope>NUCLEOTIDE SEQUENCE [LARGE SCALE GENOMIC DNA]</scope>
    <source>
        <strain evidence="6 7">CGMCC 4.6533</strain>
    </source>
</reference>
<protein>
    <submittedName>
        <fullName evidence="6">DNA-binding transcriptional regulator, FadR family</fullName>
    </submittedName>
</protein>
<name>A0A1G9VPJ1_9ACTN</name>
<dbReference type="PANTHER" id="PTHR43537">
    <property type="entry name" value="TRANSCRIPTIONAL REGULATOR, GNTR FAMILY"/>
    <property type="match status" value="1"/>
</dbReference>
<gene>
    <name evidence="6" type="ORF">SAMN05421869_1547</name>
</gene>
<evidence type="ECO:0000256" key="2">
    <source>
        <dbReference type="ARBA" id="ARBA00023125"/>
    </source>
</evidence>
<feature type="domain" description="HTH gntR-type" evidence="5">
    <location>
        <begin position="3"/>
        <end position="71"/>
    </location>
</feature>
<dbReference type="InterPro" id="IPR008920">
    <property type="entry name" value="TF_FadR/GntR_C"/>
</dbReference>
<dbReference type="Pfam" id="PF07729">
    <property type="entry name" value="FCD"/>
    <property type="match status" value="1"/>
</dbReference>
<dbReference type="InterPro" id="IPR036388">
    <property type="entry name" value="WH-like_DNA-bd_sf"/>
</dbReference>
<dbReference type="SUPFAM" id="SSF48008">
    <property type="entry name" value="GntR ligand-binding domain-like"/>
    <property type="match status" value="1"/>
</dbReference>
<evidence type="ECO:0000256" key="4">
    <source>
        <dbReference type="SAM" id="MobiDB-lite"/>
    </source>
</evidence>
<feature type="region of interest" description="Disordered" evidence="4">
    <location>
        <begin position="221"/>
        <end position="244"/>
    </location>
</feature>